<sequence length="136" mass="15534">MYHTKNVTYKHNAPVNEKELSILFKSSGINRPSEDLNRLKKMIDNADITLTAWANDKLIGIARAITDYCYCCYLSDLAIHRDYQQQGIGETLVDMLRENIGEEVALILLASPTAMEYYPKIGFEKIDNGFKIARTR</sequence>
<dbReference type="GO" id="GO:0016747">
    <property type="term" value="F:acyltransferase activity, transferring groups other than amino-acyl groups"/>
    <property type="evidence" value="ECO:0007669"/>
    <property type="project" value="InterPro"/>
</dbReference>
<dbReference type="AlphaFoldDB" id="A0A9X4AHM5"/>
<evidence type="ECO:0000259" key="1">
    <source>
        <dbReference type="PROSITE" id="PS51186"/>
    </source>
</evidence>
<protein>
    <submittedName>
        <fullName evidence="2">GNAT family N-acetyltransferase</fullName>
    </submittedName>
</protein>
<evidence type="ECO:0000313" key="2">
    <source>
        <dbReference type="EMBL" id="MDC3418373.1"/>
    </source>
</evidence>
<dbReference type="RefSeq" id="WP_272447436.1">
    <property type="nucleotide sequence ID" value="NZ_JAMQKC010000025.1"/>
</dbReference>
<feature type="domain" description="N-acetyltransferase" evidence="1">
    <location>
        <begin position="10"/>
        <end position="136"/>
    </location>
</feature>
<dbReference type="CDD" id="cd04301">
    <property type="entry name" value="NAT_SF"/>
    <property type="match status" value="1"/>
</dbReference>
<gene>
    <name evidence="2" type="ORF">NC799_15930</name>
</gene>
<reference evidence="2" key="1">
    <citation type="submission" date="2022-06" db="EMBL/GenBank/DDBJ databases">
        <title>Aquibacillus sp. a new bacterium isolated from soil saline samples.</title>
        <authorList>
            <person name="Galisteo C."/>
            <person name="De La Haba R."/>
            <person name="Sanchez-Porro C."/>
            <person name="Ventosa A."/>
        </authorList>
    </citation>
    <scope>NUCLEOTIDE SEQUENCE</scope>
    <source>
        <strain evidence="2">3ASR75-54</strain>
    </source>
</reference>
<evidence type="ECO:0000313" key="3">
    <source>
        <dbReference type="Proteomes" id="UP001145069"/>
    </source>
</evidence>
<dbReference type="Gene3D" id="3.40.630.30">
    <property type="match status" value="1"/>
</dbReference>
<keyword evidence="3" id="KW-1185">Reference proteome</keyword>
<dbReference type="PANTHER" id="PTHR43233">
    <property type="entry name" value="FAMILY N-ACETYLTRANSFERASE, PUTATIVE (AFU_ORTHOLOGUE AFUA_6G03350)-RELATED"/>
    <property type="match status" value="1"/>
</dbReference>
<dbReference type="InterPro" id="IPR016181">
    <property type="entry name" value="Acyl_CoA_acyltransferase"/>
</dbReference>
<comment type="caution">
    <text evidence="2">The sequence shown here is derived from an EMBL/GenBank/DDBJ whole genome shotgun (WGS) entry which is preliminary data.</text>
</comment>
<dbReference type="Pfam" id="PF13673">
    <property type="entry name" value="Acetyltransf_10"/>
    <property type="match status" value="1"/>
</dbReference>
<dbReference type="SUPFAM" id="SSF55729">
    <property type="entry name" value="Acyl-CoA N-acyltransferases (Nat)"/>
    <property type="match status" value="1"/>
</dbReference>
<proteinExistence type="predicted"/>
<dbReference type="PANTHER" id="PTHR43233:SF1">
    <property type="entry name" value="FAMILY N-ACETYLTRANSFERASE, PUTATIVE (AFU_ORTHOLOGUE AFUA_6G03350)-RELATED"/>
    <property type="match status" value="1"/>
</dbReference>
<dbReference type="InterPro" id="IPR000182">
    <property type="entry name" value="GNAT_dom"/>
</dbReference>
<organism evidence="2 3">
    <name type="scientific">Aquibacillus salsiterrae</name>
    <dbReference type="NCBI Taxonomy" id="2950439"/>
    <lineage>
        <taxon>Bacteria</taxon>
        <taxon>Bacillati</taxon>
        <taxon>Bacillota</taxon>
        <taxon>Bacilli</taxon>
        <taxon>Bacillales</taxon>
        <taxon>Bacillaceae</taxon>
        <taxon>Aquibacillus</taxon>
    </lineage>
</organism>
<name>A0A9X4AHM5_9BACI</name>
<dbReference type="EMBL" id="JAMQKC010000025">
    <property type="protein sequence ID" value="MDC3418373.1"/>
    <property type="molecule type" value="Genomic_DNA"/>
</dbReference>
<dbReference type="Proteomes" id="UP001145069">
    <property type="component" value="Unassembled WGS sequence"/>
</dbReference>
<accession>A0A9X4AHM5</accession>
<dbReference type="InterPro" id="IPR053144">
    <property type="entry name" value="Acetyltransferase_Butenolide"/>
</dbReference>
<dbReference type="PROSITE" id="PS51186">
    <property type="entry name" value="GNAT"/>
    <property type="match status" value="1"/>
</dbReference>